<evidence type="ECO:0000256" key="8">
    <source>
        <dbReference type="SAM" id="SignalP"/>
    </source>
</evidence>
<dbReference type="InterPro" id="IPR011701">
    <property type="entry name" value="MFS"/>
</dbReference>
<sequence length="465" mass="51174">MEGNISREQLKILVHLLLPLCIYWTAEEMSVSIIADITTNALCPTKSTCSQAIYINGLQQMVVGIGKMVVIPVLGQLADEYGRKPLLLLIISTAIFPSAILAIDESKGFVYAYYVLRMISHIMSQGSIFCISAAYAADILDGRSRAAAFGWMHGILSLSHVLGNFLARLLPGTYIFEACLFDFTFPTFFCSCFDFSILSVIFQVSVALLIIAPMYMIIFLTETVKLTPNLNQHLRWSSKAYKLVQDRYSSMRYALHVVTSSSTLKCICLVSFFYDMGMSGISSVLMYYLKSAFDFNKNQFSEILMMVGVGSIITQMLVFPLVNPLVGERVVLRIALLASITYALLYGLAWASWVPYFGALFRMVYILERPSTNAIVSKASSSSDQGKTQGLVAGAEAIGSFLAPLVMSPLASWFLSSNAPFNCKGFSLICAAFALAMAFYFAWILPEAPSTQEENGESVEAPLLA</sequence>
<accession>A0A9J5WHZ5</accession>
<dbReference type="InterPro" id="IPR020846">
    <property type="entry name" value="MFS_dom"/>
</dbReference>
<feature type="signal peptide" evidence="8">
    <location>
        <begin position="1"/>
        <end position="28"/>
    </location>
</feature>
<feature type="chain" id="PRO_5039926451" description="Major facilitator superfamily (MFS) profile domain-containing protein" evidence="8">
    <location>
        <begin position="29"/>
        <end position="465"/>
    </location>
</feature>
<keyword evidence="5 7" id="KW-0472">Membrane</keyword>
<feature type="transmembrane region" description="Helical" evidence="7">
    <location>
        <begin position="391"/>
        <end position="414"/>
    </location>
</feature>
<dbReference type="EMBL" id="JACXVP010000011">
    <property type="protein sequence ID" value="KAG5574935.1"/>
    <property type="molecule type" value="Genomic_DNA"/>
</dbReference>
<keyword evidence="11" id="KW-1185">Reference proteome</keyword>
<feature type="transmembrane region" description="Helical" evidence="7">
    <location>
        <begin position="86"/>
        <end position="103"/>
    </location>
</feature>
<dbReference type="AlphaFoldDB" id="A0A9J5WHZ5"/>
<dbReference type="PANTHER" id="PTHR23504:SF108">
    <property type="entry name" value="OS11G0151500 PROTEIN"/>
    <property type="match status" value="1"/>
</dbReference>
<evidence type="ECO:0000256" key="4">
    <source>
        <dbReference type="ARBA" id="ARBA00022989"/>
    </source>
</evidence>
<feature type="transmembrane region" description="Helical" evidence="7">
    <location>
        <begin position="195"/>
        <end position="220"/>
    </location>
</feature>
<comment type="subcellular location">
    <subcellularLocation>
        <location evidence="1">Membrane</location>
        <topology evidence="1">Multi-pass membrane protein</topology>
    </subcellularLocation>
</comment>
<keyword evidence="2" id="KW-0813">Transport</keyword>
<comment type="caution">
    <text evidence="10">The sequence shown here is derived from an EMBL/GenBank/DDBJ whole genome shotgun (WGS) entry which is preliminary data.</text>
</comment>
<feature type="transmembrane region" description="Helical" evidence="7">
    <location>
        <begin position="303"/>
        <end position="322"/>
    </location>
</feature>
<feature type="domain" description="Major facilitator superfamily (MFS) profile" evidence="9">
    <location>
        <begin position="16"/>
        <end position="449"/>
    </location>
</feature>
<reference evidence="10 11" key="1">
    <citation type="submission" date="2020-09" db="EMBL/GenBank/DDBJ databases">
        <title>De no assembly of potato wild relative species, Solanum commersonii.</title>
        <authorList>
            <person name="Cho K."/>
        </authorList>
    </citation>
    <scope>NUCLEOTIDE SEQUENCE [LARGE SCALE GENOMIC DNA]</scope>
    <source>
        <strain evidence="10">LZ3.2</strain>
        <tissue evidence="10">Leaf</tissue>
    </source>
</reference>
<proteinExistence type="inferred from homology"/>
<evidence type="ECO:0000256" key="7">
    <source>
        <dbReference type="SAM" id="Phobius"/>
    </source>
</evidence>
<dbReference type="SUPFAM" id="SSF103473">
    <property type="entry name" value="MFS general substrate transporter"/>
    <property type="match status" value="1"/>
</dbReference>
<evidence type="ECO:0000256" key="2">
    <source>
        <dbReference type="ARBA" id="ARBA00022448"/>
    </source>
</evidence>
<feature type="transmembrane region" description="Helical" evidence="7">
    <location>
        <begin position="334"/>
        <end position="353"/>
    </location>
</feature>
<comment type="similarity">
    <text evidence="6">Belongs to the major facilitator superfamily. Phosphate:H(+) symporter (TC 2.A.1.9) family.</text>
</comment>
<dbReference type="PROSITE" id="PS50850">
    <property type="entry name" value="MFS"/>
    <property type="match status" value="1"/>
</dbReference>
<keyword evidence="3 7" id="KW-0812">Transmembrane</keyword>
<dbReference type="GO" id="GO:0016020">
    <property type="term" value="C:membrane"/>
    <property type="evidence" value="ECO:0007669"/>
    <property type="project" value="UniProtKB-SubCell"/>
</dbReference>
<dbReference type="Proteomes" id="UP000824120">
    <property type="component" value="Chromosome 11"/>
</dbReference>
<dbReference type="Gene3D" id="1.20.1250.20">
    <property type="entry name" value="MFS general substrate transporter like domains"/>
    <property type="match status" value="1"/>
</dbReference>
<evidence type="ECO:0000313" key="11">
    <source>
        <dbReference type="Proteomes" id="UP000824120"/>
    </source>
</evidence>
<name>A0A9J5WHZ5_SOLCO</name>
<evidence type="ECO:0000256" key="6">
    <source>
        <dbReference type="ARBA" id="ARBA00044504"/>
    </source>
</evidence>
<feature type="transmembrane region" description="Helical" evidence="7">
    <location>
        <begin position="148"/>
        <end position="167"/>
    </location>
</feature>
<evidence type="ECO:0000256" key="3">
    <source>
        <dbReference type="ARBA" id="ARBA00022692"/>
    </source>
</evidence>
<feature type="transmembrane region" description="Helical" evidence="7">
    <location>
        <begin position="426"/>
        <end position="445"/>
    </location>
</feature>
<dbReference type="Pfam" id="PF07690">
    <property type="entry name" value="MFS_1"/>
    <property type="match status" value="2"/>
</dbReference>
<keyword evidence="8" id="KW-0732">Signal</keyword>
<evidence type="ECO:0000256" key="5">
    <source>
        <dbReference type="ARBA" id="ARBA00023136"/>
    </source>
</evidence>
<dbReference type="OrthoDB" id="419616at2759"/>
<feature type="transmembrane region" description="Helical" evidence="7">
    <location>
        <begin position="115"/>
        <end position="136"/>
    </location>
</feature>
<dbReference type="GO" id="GO:0022857">
    <property type="term" value="F:transmembrane transporter activity"/>
    <property type="evidence" value="ECO:0007669"/>
    <property type="project" value="InterPro"/>
</dbReference>
<evidence type="ECO:0000259" key="9">
    <source>
        <dbReference type="PROSITE" id="PS50850"/>
    </source>
</evidence>
<protein>
    <recommendedName>
        <fullName evidence="9">Major facilitator superfamily (MFS) profile domain-containing protein</fullName>
    </recommendedName>
</protein>
<dbReference type="PANTHER" id="PTHR23504">
    <property type="entry name" value="MAJOR FACILITATOR SUPERFAMILY DOMAIN-CONTAINING PROTEIN 10"/>
    <property type="match status" value="1"/>
</dbReference>
<evidence type="ECO:0000256" key="1">
    <source>
        <dbReference type="ARBA" id="ARBA00004141"/>
    </source>
</evidence>
<gene>
    <name evidence="10" type="ORF">H5410_055069</name>
</gene>
<dbReference type="CDD" id="cd17330">
    <property type="entry name" value="MFS_SLC46_TetA_like"/>
    <property type="match status" value="1"/>
</dbReference>
<dbReference type="InterPro" id="IPR036259">
    <property type="entry name" value="MFS_trans_sf"/>
</dbReference>
<organism evidence="10 11">
    <name type="scientific">Solanum commersonii</name>
    <name type="common">Commerson's wild potato</name>
    <name type="synonym">Commerson's nightshade</name>
    <dbReference type="NCBI Taxonomy" id="4109"/>
    <lineage>
        <taxon>Eukaryota</taxon>
        <taxon>Viridiplantae</taxon>
        <taxon>Streptophyta</taxon>
        <taxon>Embryophyta</taxon>
        <taxon>Tracheophyta</taxon>
        <taxon>Spermatophyta</taxon>
        <taxon>Magnoliopsida</taxon>
        <taxon>eudicotyledons</taxon>
        <taxon>Gunneridae</taxon>
        <taxon>Pentapetalae</taxon>
        <taxon>asterids</taxon>
        <taxon>lamiids</taxon>
        <taxon>Solanales</taxon>
        <taxon>Solanaceae</taxon>
        <taxon>Solanoideae</taxon>
        <taxon>Solaneae</taxon>
        <taxon>Solanum</taxon>
    </lineage>
</organism>
<keyword evidence="4 7" id="KW-1133">Transmembrane helix</keyword>
<evidence type="ECO:0000313" key="10">
    <source>
        <dbReference type="EMBL" id="KAG5574935.1"/>
    </source>
</evidence>